<reference evidence="2" key="1">
    <citation type="journal article" date="2017" name="Plant J.">
        <title>The pomegranate (Punica granatum L.) genome and the genomics of punicalagin biosynthesis.</title>
        <authorList>
            <person name="Qin G."/>
            <person name="Xu C."/>
            <person name="Ming R."/>
            <person name="Tang H."/>
            <person name="Guyot R."/>
            <person name="Kramer E.M."/>
            <person name="Hu Y."/>
            <person name="Yi X."/>
            <person name="Qi Y."/>
            <person name="Xu X."/>
            <person name="Gao Z."/>
            <person name="Pan H."/>
            <person name="Jian J."/>
            <person name="Tian Y."/>
            <person name="Yue Z."/>
            <person name="Xu Y."/>
        </authorList>
    </citation>
    <scope>NUCLEOTIDE SEQUENCE [LARGE SCALE GENOMIC DNA]</scope>
    <source>
        <strain evidence="2">cv. Dabenzi</strain>
    </source>
</reference>
<dbReference type="AlphaFoldDB" id="A0A218XZM4"/>
<organism evidence="1 2">
    <name type="scientific">Punica granatum</name>
    <name type="common">Pomegranate</name>
    <dbReference type="NCBI Taxonomy" id="22663"/>
    <lineage>
        <taxon>Eukaryota</taxon>
        <taxon>Viridiplantae</taxon>
        <taxon>Streptophyta</taxon>
        <taxon>Embryophyta</taxon>
        <taxon>Tracheophyta</taxon>
        <taxon>Spermatophyta</taxon>
        <taxon>Magnoliopsida</taxon>
        <taxon>eudicotyledons</taxon>
        <taxon>Gunneridae</taxon>
        <taxon>Pentapetalae</taxon>
        <taxon>rosids</taxon>
        <taxon>malvids</taxon>
        <taxon>Myrtales</taxon>
        <taxon>Lythraceae</taxon>
        <taxon>Punica</taxon>
    </lineage>
</organism>
<proteinExistence type="predicted"/>
<dbReference type="Proteomes" id="UP000197138">
    <property type="component" value="Unassembled WGS sequence"/>
</dbReference>
<evidence type="ECO:0000313" key="1">
    <source>
        <dbReference type="EMBL" id="OWM90096.1"/>
    </source>
</evidence>
<protein>
    <submittedName>
        <fullName evidence="1">Uncharacterized protein</fullName>
    </submittedName>
</protein>
<accession>A0A218XZM4</accession>
<sequence length="68" mass="7806">MKKVEKQFSVEDLIYREQTDKVVRVVMRTAVQRAVRNNEANVQHKADVQKAVVQQAKIQPTQSLSLAQ</sequence>
<gene>
    <name evidence="1" type="ORF">CDL15_Pgr006417</name>
</gene>
<evidence type="ECO:0000313" key="2">
    <source>
        <dbReference type="Proteomes" id="UP000197138"/>
    </source>
</evidence>
<dbReference type="EMBL" id="MTKT01000553">
    <property type="protein sequence ID" value="OWM90096.1"/>
    <property type="molecule type" value="Genomic_DNA"/>
</dbReference>
<comment type="caution">
    <text evidence="1">The sequence shown here is derived from an EMBL/GenBank/DDBJ whole genome shotgun (WGS) entry which is preliminary data.</text>
</comment>
<name>A0A218XZM4_PUNGR</name>